<feature type="transmembrane region" description="Helical" evidence="9">
    <location>
        <begin position="284"/>
        <end position="305"/>
    </location>
</feature>
<feature type="transmembrane region" description="Helical" evidence="9">
    <location>
        <begin position="347"/>
        <end position="367"/>
    </location>
</feature>
<dbReference type="InterPro" id="IPR001958">
    <property type="entry name" value="Tet-R_TetA/multi-R_MdtG-like"/>
</dbReference>
<keyword evidence="12" id="KW-1185">Reference proteome</keyword>
<feature type="domain" description="Major facilitator superfamily (MFS) profile" evidence="10">
    <location>
        <begin position="192"/>
        <end position="372"/>
    </location>
</feature>
<dbReference type="Pfam" id="PF07690">
    <property type="entry name" value="MFS_1"/>
    <property type="match status" value="1"/>
</dbReference>
<dbReference type="PANTHER" id="PTHR23535:SF2">
    <property type="entry name" value="SUGAR EFFLUX TRANSPORTER A-RELATED"/>
    <property type="match status" value="1"/>
</dbReference>
<keyword evidence="3" id="KW-0813">Transport</keyword>
<evidence type="ECO:0000256" key="5">
    <source>
        <dbReference type="ARBA" id="ARBA00022597"/>
    </source>
</evidence>
<sequence length="372" mass="37869">MIAATLLLGIGDSVSGTFLMLYGTDAVGLSPAAAGTLLSAVSLGGMIASVVRGRWYDRAPSRLPAIVSVAGSVVGFALLTLATSSLVLLALAAVFLGASGATFPQLFTLARGHLDVAGQAERGTPALRSVWSAAWAIGPLIGGALLAWSGFTWLFVTAAATFALVAVAVWLLGPPPVGSAKKMEGRQRLPRRMVLAVIGFGLFHTAMFVGSVVLPLFVTREVDGSYGNVGLAFSVCAAVEVLAALALTFLPARWSRRRLIVLGMVLFTAHFVIIALAPNVLVVLLAQAVRGGAISLVLALGITYFQDLLPDQPGRATALLANSGAAGSLAAGIVGGSLAQAIGYRPAHLVCAAVSVVAAAVLARGLARPPDS</sequence>
<comment type="similarity">
    <text evidence="2">Belongs to the major facilitator superfamily. Set transporter family.</text>
</comment>
<evidence type="ECO:0000256" key="2">
    <source>
        <dbReference type="ARBA" id="ARBA00006523"/>
    </source>
</evidence>
<dbReference type="PANTHER" id="PTHR23535">
    <property type="entry name" value="SUGAR EFFLUX TRANSPORTER A-RELATED"/>
    <property type="match status" value="1"/>
</dbReference>
<proteinExistence type="inferred from homology"/>
<dbReference type="InterPro" id="IPR011701">
    <property type="entry name" value="MFS"/>
</dbReference>
<feature type="transmembrane region" description="Helical" evidence="9">
    <location>
        <begin position="154"/>
        <end position="173"/>
    </location>
</feature>
<dbReference type="RefSeq" id="WP_385926175.1">
    <property type="nucleotide sequence ID" value="NZ_JBHRZH010000004.1"/>
</dbReference>
<dbReference type="InterPro" id="IPR036259">
    <property type="entry name" value="MFS_trans_sf"/>
</dbReference>
<gene>
    <name evidence="11" type="ORF">ACFOUW_03305</name>
</gene>
<evidence type="ECO:0000256" key="6">
    <source>
        <dbReference type="ARBA" id="ARBA00022692"/>
    </source>
</evidence>
<comment type="subcellular location">
    <subcellularLocation>
        <location evidence="1">Cell membrane</location>
        <topology evidence="1">Multi-pass membrane protein</topology>
    </subcellularLocation>
</comment>
<name>A0ABV7Y6G7_9ACTN</name>
<protein>
    <submittedName>
        <fullName evidence="11">MFS transporter</fullName>
    </submittedName>
</protein>
<keyword evidence="4" id="KW-1003">Cell membrane</keyword>
<evidence type="ECO:0000259" key="10">
    <source>
        <dbReference type="PROSITE" id="PS50850"/>
    </source>
</evidence>
<dbReference type="PROSITE" id="PS50850">
    <property type="entry name" value="MFS"/>
    <property type="match status" value="1"/>
</dbReference>
<evidence type="ECO:0000313" key="11">
    <source>
        <dbReference type="EMBL" id="MFC3759850.1"/>
    </source>
</evidence>
<dbReference type="Gene3D" id="1.20.1250.20">
    <property type="entry name" value="MFS general substrate transporter like domains"/>
    <property type="match status" value="2"/>
</dbReference>
<evidence type="ECO:0000256" key="8">
    <source>
        <dbReference type="ARBA" id="ARBA00023136"/>
    </source>
</evidence>
<organism evidence="11 12">
    <name type="scientific">Tenggerimyces flavus</name>
    <dbReference type="NCBI Taxonomy" id="1708749"/>
    <lineage>
        <taxon>Bacteria</taxon>
        <taxon>Bacillati</taxon>
        <taxon>Actinomycetota</taxon>
        <taxon>Actinomycetes</taxon>
        <taxon>Propionibacteriales</taxon>
        <taxon>Nocardioidaceae</taxon>
        <taxon>Tenggerimyces</taxon>
    </lineage>
</organism>
<accession>A0ABV7Y6G7</accession>
<dbReference type="Proteomes" id="UP001595699">
    <property type="component" value="Unassembled WGS sequence"/>
</dbReference>
<keyword evidence="5" id="KW-0762">Sugar transport</keyword>
<dbReference type="SUPFAM" id="SSF103473">
    <property type="entry name" value="MFS general substrate transporter"/>
    <property type="match status" value="1"/>
</dbReference>
<feature type="transmembrane region" description="Helical" evidence="9">
    <location>
        <begin position="130"/>
        <end position="148"/>
    </location>
</feature>
<feature type="transmembrane region" description="Helical" evidence="9">
    <location>
        <begin position="230"/>
        <end position="252"/>
    </location>
</feature>
<feature type="transmembrane region" description="Helical" evidence="9">
    <location>
        <begin position="63"/>
        <end position="82"/>
    </location>
</feature>
<dbReference type="InterPro" id="IPR020846">
    <property type="entry name" value="MFS_dom"/>
</dbReference>
<evidence type="ECO:0000256" key="7">
    <source>
        <dbReference type="ARBA" id="ARBA00022989"/>
    </source>
</evidence>
<feature type="transmembrane region" description="Helical" evidence="9">
    <location>
        <begin position="259"/>
        <end position="278"/>
    </location>
</feature>
<evidence type="ECO:0000256" key="4">
    <source>
        <dbReference type="ARBA" id="ARBA00022475"/>
    </source>
</evidence>
<evidence type="ECO:0000256" key="1">
    <source>
        <dbReference type="ARBA" id="ARBA00004651"/>
    </source>
</evidence>
<feature type="transmembrane region" description="Helical" evidence="9">
    <location>
        <begin position="194"/>
        <end position="218"/>
    </location>
</feature>
<keyword evidence="6 9" id="KW-0812">Transmembrane</keyword>
<dbReference type="EMBL" id="JBHRZH010000004">
    <property type="protein sequence ID" value="MFC3759850.1"/>
    <property type="molecule type" value="Genomic_DNA"/>
</dbReference>
<reference evidence="12" key="1">
    <citation type="journal article" date="2019" name="Int. J. Syst. Evol. Microbiol.">
        <title>The Global Catalogue of Microorganisms (GCM) 10K type strain sequencing project: providing services to taxonomists for standard genome sequencing and annotation.</title>
        <authorList>
            <consortium name="The Broad Institute Genomics Platform"/>
            <consortium name="The Broad Institute Genome Sequencing Center for Infectious Disease"/>
            <person name="Wu L."/>
            <person name="Ma J."/>
        </authorList>
    </citation>
    <scope>NUCLEOTIDE SEQUENCE [LARGE SCALE GENOMIC DNA]</scope>
    <source>
        <strain evidence="12">CGMCC 4.7241</strain>
    </source>
</reference>
<keyword evidence="8 9" id="KW-0472">Membrane</keyword>
<feature type="transmembrane region" description="Helical" evidence="9">
    <location>
        <begin position="32"/>
        <end position="51"/>
    </location>
</feature>
<keyword evidence="7 9" id="KW-1133">Transmembrane helix</keyword>
<evidence type="ECO:0000256" key="9">
    <source>
        <dbReference type="SAM" id="Phobius"/>
    </source>
</evidence>
<feature type="transmembrane region" description="Helical" evidence="9">
    <location>
        <begin position="317"/>
        <end position="341"/>
    </location>
</feature>
<dbReference type="PRINTS" id="PR01035">
    <property type="entry name" value="TCRTETA"/>
</dbReference>
<comment type="caution">
    <text evidence="11">The sequence shown here is derived from an EMBL/GenBank/DDBJ whole genome shotgun (WGS) entry which is preliminary data.</text>
</comment>
<evidence type="ECO:0000313" key="12">
    <source>
        <dbReference type="Proteomes" id="UP001595699"/>
    </source>
</evidence>
<evidence type="ECO:0000256" key="3">
    <source>
        <dbReference type="ARBA" id="ARBA00022448"/>
    </source>
</evidence>
<feature type="transmembrane region" description="Helical" evidence="9">
    <location>
        <begin position="88"/>
        <end position="109"/>
    </location>
</feature>